<dbReference type="NCBIfam" id="NF004133">
    <property type="entry name" value="PRK05618.2-4"/>
    <property type="match status" value="1"/>
</dbReference>
<dbReference type="InterPro" id="IPR001021">
    <property type="entry name" value="Ribosomal_bL25_long"/>
</dbReference>
<dbReference type="Pfam" id="PF01386">
    <property type="entry name" value="Ribosomal_L25p"/>
    <property type="match status" value="1"/>
</dbReference>
<evidence type="ECO:0000259" key="7">
    <source>
        <dbReference type="Pfam" id="PF01386"/>
    </source>
</evidence>
<feature type="region of interest" description="Disordered" evidence="6">
    <location>
        <begin position="172"/>
        <end position="204"/>
    </location>
</feature>
<comment type="similarity">
    <text evidence="5">Belongs to the bacterial ribosomal protein bL25 family. CTC subfamily.</text>
</comment>
<evidence type="ECO:0000259" key="8">
    <source>
        <dbReference type="Pfam" id="PF14693"/>
    </source>
</evidence>
<dbReference type="Gene3D" id="2.40.240.10">
    <property type="entry name" value="Ribosomal Protein L25, Chain P"/>
    <property type="match status" value="1"/>
</dbReference>
<dbReference type="InterPro" id="IPR037121">
    <property type="entry name" value="Ribosomal_bL25_C"/>
</dbReference>
<comment type="function">
    <text evidence="5">This is one of the proteins that binds to the 5S RNA in the ribosome where it forms part of the central protuberance.</text>
</comment>
<sequence>MVTILEAKSRKSKKKSEINQLRKTGKIPAVVYGFKTENTPIAVDERDFIKTIREVGRNGVISLQIDGEKQNVLLNEYQEDTLQNKITHIDFIAVDMSQEIEASVRVELVGEAEGVKSGGVLQQPLFELSVLAKPDKIPEFISLDISTLQIGDSLSVGDIKNDGTYTINHDENETIASVLAPRVEEADDEEAKEPEATGEGEKES</sequence>
<comment type="subunit">
    <text evidence="5">Part of the 50S ribosomal subunit; part of the 5S rRNA/L5/L18/L25 subcomplex. Contacts the 5S rRNA. Binds to the 5S rRNA independently of L5 and L18.</text>
</comment>
<feature type="compositionally biased region" description="Basic and acidic residues" evidence="6">
    <location>
        <begin position="193"/>
        <end position="204"/>
    </location>
</feature>
<dbReference type="GO" id="GO:0005840">
    <property type="term" value="C:ribosome"/>
    <property type="evidence" value="ECO:0007669"/>
    <property type="project" value="UniProtKB-KW"/>
</dbReference>
<dbReference type="Pfam" id="PF14693">
    <property type="entry name" value="Ribosomal_TL5_C"/>
    <property type="match status" value="1"/>
</dbReference>
<keyword evidence="10" id="KW-1185">Reference proteome</keyword>
<accession>A0ABT9WXR4</accession>
<evidence type="ECO:0000256" key="2">
    <source>
        <dbReference type="ARBA" id="ARBA00022884"/>
    </source>
</evidence>
<dbReference type="PANTHER" id="PTHR33284:SF1">
    <property type="entry name" value="RIBOSOMAL PROTEIN L25_GLN-TRNA SYNTHETASE, ANTI-CODON-BINDING DOMAIN-CONTAINING PROTEIN"/>
    <property type="match status" value="1"/>
</dbReference>
<evidence type="ECO:0000313" key="9">
    <source>
        <dbReference type="EMBL" id="MDQ0177903.1"/>
    </source>
</evidence>
<evidence type="ECO:0000313" key="10">
    <source>
        <dbReference type="Proteomes" id="UP001223586"/>
    </source>
</evidence>
<evidence type="ECO:0000256" key="1">
    <source>
        <dbReference type="ARBA" id="ARBA00022730"/>
    </source>
</evidence>
<dbReference type="InterPro" id="IPR020056">
    <property type="entry name" value="Rbsml_bL25/Gln-tRNA_synth_N"/>
</dbReference>
<proteinExistence type="inferred from homology"/>
<evidence type="ECO:0000256" key="5">
    <source>
        <dbReference type="HAMAP-Rule" id="MF_01334"/>
    </source>
</evidence>
<keyword evidence="4 5" id="KW-0687">Ribonucleoprotein</keyword>
<reference evidence="9 10" key="1">
    <citation type="submission" date="2023-07" db="EMBL/GenBank/DDBJ databases">
        <title>Genomic Encyclopedia of Type Strains, Phase IV (KMG-IV): sequencing the most valuable type-strain genomes for metagenomic binning, comparative biology and taxonomic classification.</title>
        <authorList>
            <person name="Goeker M."/>
        </authorList>
    </citation>
    <scope>NUCLEOTIDE SEQUENCE [LARGE SCALE GENOMIC DNA]</scope>
    <source>
        <strain evidence="9 10">DSM 23837</strain>
    </source>
</reference>
<keyword evidence="1 5" id="KW-0699">rRNA-binding</keyword>
<dbReference type="Gene3D" id="2.170.120.20">
    <property type="entry name" value="Ribosomal protein L25, beta domain"/>
    <property type="match status" value="1"/>
</dbReference>
<evidence type="ECO:0000256" key="3">
    <source>
        <dbReference type="ARBA" id="ARBA00022980"/>
    </source>
</evidence>
<comment type="caution">
    <text evidence="9">The sequence shown here is derived from an EMBL/GenBank/DDBJ whole genome shotgun (WGS) entry which is preliminary data.</text>
</comment>
<dbReference type="SUPFAM" id="SSF50715">
    <property type="entry name" value="Ribosomal protein L25-like"/>
    <property type="match status" value="1"/>
</dbReference>
<dbReference type="InterPro" id="IPR029751">
    <property type="entry name" value="Ribosomal_L25_dom"/>
</dbReference>
<dbReference type="HAMAP" id="MF_01334">
    <property type="entry name" value="Ribosomal_bL25_CTC"/>
    <property type="match status" value="1"/>
</dbReference>
<organism evidence="9 10">
    <name type="scientific">Bacillus chungangensis</name>
    <dbReference type="NCBI Taxonomy" id="587633"/>
    <lineage>
        <taxon>Bacteria</taxon>
        <taxon>Bacillati</taxon>
        <taxon>Bacillota</taxon>
        <taxon>Bacilli</taxon>
        <taxon>Bacillales</taxon>
        <taxon>Bacillaceae</taxon>
        <taxon>Bacillus</taxon>
    </lineage>
</organism>
<feature type="domain" description="Large ribosomal subunit protein bL25 beta" evidence="8">
    <location>
        <begin position="99"/>
        <end position="182"/>
    </location>
</feature>
<name>A0ABT9WXR4_9BACI</name>
<gene>
    <name evidence="5" type="primary">rplY</name>
    <name evidence="5" type="synonym">ctc</name>
    <name evidence="9" type="ORF">J2S08_003794</name>
</gene>
<dbReference type="InterPro" id="IPR020057">
    <property type="entry name" value="Ribosomal_bL25_b-dom"/>
</dbReference>
<dbReference type="InterPro" id="IPR020930">
    <property type="entry name" value="Ribosomal_uL5_bac-type"/>
</dbReference>
<evidence type="ECO:0000256" key="6">
    <source>
        <dbReference type="SAM" id="MobiDB-lite"/>
    </source>
</evidence>
<dbReference type="RefSeq" id="WP_307232286.1">
    <property type="nucleotide sequence ID" value="NZ_JAUSTT010000029.1"/>
</dbReference>
<dbReference type="PANTHER" id="PTHR33284">
    <property type="entry name" value="RIBOSOMAL PROTEIN L25/GLN-TRNA SYNTHETASE, ANTI-CODON-BINDING DOMAIN-CONTAINING PROTEIN"/>
    <property type="match status" value="1"/>
</dbReference>
<dbReference type="EMBL" id="JAUSTT010000029">
    <property type="protein sequence ID" value="MDQ0177903.1"/>
    <property type="molecule type" value="Genomic_DNA"/>
</dbReference>
<dbReference type="NCBIfam" id="TIGR00731">
    <property type="entry name" value="bL25_bact_ctc"/>
    <property type="match status" value="1"/>
</dbReference>
<evidence type="ECO:0000256" key="4">
    <source>
        <dbReference type="ARBA" id="ARBA00023274"/>
    </source>
</evidence>
<keyword evidence="3 5" id="KW-0689">Ribosomal protein</keyword>
<feature type="domain" description="Large ribosomal subunit protein bL25 L25" evidence="7">
    <location>
        <begin position="5"/>
        <end position="91"/>
    </location>
</feature>
<keyword evidence="2 5" id="KW-0694">RNA-binding</keyword>
<protein>
    <recommendedName>
        <fullName evidence="5">Large ribosomal subunit protein bL25</fullName>
    </recommendedName>
    <alternativeName>
        <fullName evidence="5">General stress protein CTC</fullName>
    </alternativeName>
</protein>
<dbReference type="Proteomes" id="UP001223586">
    <property type="component" value="Unassembled WGS sequence"/>
</dbReference>
<dbReference type="CDD" id="cd00495">
    <property type="entry name" value="Ribosomal_L25_TL5_CTC"/>
    <property type="match status" value="1"/>
</dbReference>
<dbReference type="InterPro" id="IPR011035">
    <property type="entry name" value="Ribosomal_bL25/Gln-tRNA_synth"/>
</dbReference>